<keyword evidence="1" id="KW-0472">Membrane</keyword>
<proteinExistence type="predicted"/>
<dbReference type="EMBL" id="AAKRRA010000047">
    <property type="protein sequence ID" value="ECU9834020.1"/>
    <property type="molecule type" value="Genomic_DNA"/>
</dbReference>
<keyword evidence="1" id="KW-0812">Transmembrane</keyword>
<organism evidence="2">
    <name type="scientific">Salmonella enterica</name>
    <name type="common">Salmonella choleraesuis</name>
    <dbReference type="NCBI Taxonomy" id="28901"/>
    <lineage>
        <taxon>Bacteria</taxon>
        <taxon>Pseudomonadati</taxon>
        <taxon>Pseudomonadota</taxon>
        <taxon>Gammaproteobacteria</taxon>
        <taxon>Enterobacterales</taxon>
        <taxon>Enterobacteriaceae</taxon>
        <taxon>Salmonella</taxon>
    </lineage>
</organism>
<name>A0A607T944_SALER</name>
<keyword evidence="1" id="KW-1133">Transmembrane helix</keyword>
<reference evidence="2" key="1">
    <citation type="submission" date="2018-07" db="EMBL/GenBank/DDBJ databases">
        <authorList>
            <consortium name="PulseNet: The National Subtyping Network for Foodborne Disease Surveillance"/>
            <person name="Tarr C.L."/>
            <person name="Trees E."/>
            <person name="Katz L.S."/>
            <person name="Carleton-Romer H.A."/>
            <person name="Stroika S."/>
            <person name="Kucerova Z."/>
            <person name="Roache K.F."/>
            <person name="Sabol A.L."/>
            <person name="Besser J."/>
            <person name="Gerner-Smidt P."/>
        </authorList>
    </citation>
    <scope>NUCLEOTIDE SEQUENCE</scope>
    <source>
        <strain evidence="2">PNUSAS030031</strain>
    </source>
</reference>
<comment type="caution">
    <text evidence="2">The sequence shown here is derived from an EMBL/GenBank/DDBJ whole genome shotgun (WGS) entry which is preliminary data.</text>
</comment>
<sequence length="189" mass="21501">MKNLPSDYFLDADDDILDFLEKQGEECIREIHCSNSINKENGYKLLSILIVGIGSSFLLLTQKTHLDFLGAGLAVFVFYWSICAVYLVVNVLKVHKRAIIHASPDILYTPAIKGITAMDYARLKERGFSGKDSRLSVLRRYRLMALCRTANELLQENKRLREGLEKARISAILAPVYSLMVSVVIYFFF</sequence>
<feature type="transmembrane region" description="Helical" evidence="1">
    <location>
        <begin position="68"/>
        <end position="89"/>
    </location>
</feature>
<evidence type="ECO:0000313" key="2">
    <source>
        <dbReference type="EMBL" id="ECU9834020.1"/>
    </source>
</evidence>
<feature type="transmembrane region" description="Helical" evidence="1">
    <location>
        <begin position="169"/>
        <end position="188"/>
    </location>
</feature>
<protein>
    <submittedName>
        <fullName evidence="2">Uncharacterized protein</fullName>
    </submittedName>
</protein>
<dbReference type="AlphaFoldDB" id="A0A607T944"/>
<gene>
    <name evidence="2" type="ORF">CXS49_14235</name>
</gene>
<feature type="transmembrane region" description="Helical" evidence="1">
    <location>
        <begin position="45"/>
        <end position="62"/>
    </location>
</feature>
<accession>A0A607T944</accession>
<evidence type="ECO:0000256" key="1">
    <source>
        <dbReference type="SAM" id="Phobius"/>
    </source>
</evidence>